<dbReference type="Gene3D" id="1.10.238.20">
    <property type="entry name" value="Pheromone/general odorant binding protein domain"/>
    <property type="match status" value="1"/>
</dbReference>
<sequence length="148" mass="16158">MSKLATFLLCVVGASLTVASAITDEELAAFRLAITPIITDCAEEYEMSKNDIDTAKQNRDADAVASCFVACGLKKIQILDDNGMYDEDKVLEKLKYFVKNDADLAKFESIAQTCAKVNDESVSDGAKGCQRAKLVLACAFKHRSEMPF</sequence>
<dbReference type="Pfam" id="PF01395">
    <property type="entry name" value="PBP_GOBP"/>
    <property type="match status" value="1"/>
</dbReference>
<dbReference type="OrthoDB" id="6618046at2759"/>
<comment type="caution">
    <text evidence="3">The sequence shown here is derived from an EMBL/GenBank/DDBJ whole genome shotgun (WGS) entry which is preliminary data.</text>
</comment>
<feature type="signal peptide" evidence="2">
    <location>
        <begin position="1"/>
        <end position="21"/>
    </location>
</feature>
<feature type="chain" id="PRO_5035897999" evidence="2">
    <location>
        <begin position="22"/>
        <end position="148"/>
    </location>
</feature>
<dbReference type="SUPFAM" id="SSF47565">
    <property type="entry name" value="Insect pheromone/odorant-binding proteins"/>
    <property type="match status" value="1"/>
</dbReference>
<protein>
    <submittedName>
        <fullName evidence="3">Uncharacterized protein</fullName>
    </submittedName>
</protein>
<dbReference type="PANTHER" id="PTHR11857">
    <property type="entry name" value="ODORANT BINDING PROTEIN-RELATED"/>
    <property type="match status" value="1"/>
</dbReference>
<dbReference type="Proteomes" id="UP000494106">
    <property type="component" value="Unassembled WGS sequence"/>
</dbReference>
<evidence type="ECO:0000313" key="4">
    <source>
        <dbReference type="Proteomes" id="UP000494106"/>
    </source>
</evidence>
<evidence type="ECO:0000313" key="3">
    <source>
        <dbReference type="EMBL" id="CAB3244387.1"/>
    </source>
</evidence>
<keyword evidence="4" id="KW-1185">Reference proteome</keyword>
<dbReference type="AlphaFoldDB" id="A0A8S1AI92"/>
<dbReference type="SMART" id="SM00708">
    <property type="entry name" value="PhBP"/>
    <property type="match status" value="1"/>
</dbReference>
<dbReference type="GO" id="GO:0005549">
    <property type="term" value="F:odorant binding"/>
    <property type="evidence" value="ECO:0007669"/>
    <property type="project" value="InterPro"/>
</dbReference>
<gene>
    <name evidence="3" type="ORF">APLA_LOCUS9916</name>
</gene>
<keyword evidence="1 2" id="KW-0732">Signal</keyword>
<dbReference type="EMBL" id="CADEBC010000521">
    <property type="protein sequence ID" value="CAB3244387.1"/>
    <property type="molecule type" value="Genomic_DNA"/>
</dbReference>
<dbReference type="GO" id="GO:0005615">
    <property type="term" value="C:extracellular space"/>
    <property type="evidence" value="ECO:0007669"/>
    <property type="project" value="TreeGrafter"/>
</dbReference>
<reference evidence="3 4" key="1">
    <citation type="submission" date="2020-04" db="EMBL/GenBank/DDBJ databases">
        <authorList>
            <person name="Wallbank WR R."/>
            <person name="Pardo Diaz C."/>
            <person name="Kozak K."/>
            <person name="Martin S."/>
            <person name="Jiggins C."/>
            <person name="Moest M."/>
            <person name="Warren A I."/>
            <person name="Byers J.R.P. K."/>
            <person name="Montejo-Kovacevich G."/>
            <person name="Yen C E."/>
        </authorList>
    </citation>
    <scope>NUCLEOTIDE SEQUENCE [LARGE SCALE GENOMIC DNA]</scope>
</reference>
<evidence type="ECO:0000256" key="2">
    <source>
        <dbReference type="SAM" id="SignalP"/>
    </source>
</evidence>
<proteinExistence type="predicted"/>
<accession>A0A8S1AI92</accession>
<dbReference type="InterPro" id="IPR036728">
    <property type="entry name" value="PBP_GOBP_sf"/>
</dbReference>
<name>A0A8S1AI92_ARCPL</name>
<dbReference type="GO" id="GO:0007608">
    <property type="term" value="P:sensory perception of smell"/>
    <property type="evidence" value="ECO:0007669"/>
    <property type="project" value="TreeGrafter"/>
</dbReference>
<dbReference type="InterPro" id="IPR006170">
    <property type="entry name" value="PBP/GOBP"/>
</dbReference>
<dbReference type="CDD" id="cd23992">
    <property type="entry name" value="PBP_GOBP"/>
    <property type="match status" value="1"/>
</dbReference>
<evidence type="ECO:0000256" key="1">
    <source>
        <dbReference type="ARBA" id="ARBA00022729"/>
    </source>
</evidence>
<organism evidence="3 4">
    <name type="scientific">Arctia plantaginis</name>
    <name type="common">Wood tiger moth</name>
    <name type="synonym">Phalaena plantaginis</name>
    <dbReference type="NCBI Taxonomy" id="874455"/>
    <lineage>
        <taxon>Eukaryota</taxon>
        <taxon>Metazoa</taxon>
        <taxon>Ecdysozoa</taxon>
        <taxon>Arthropoda</taxon>
        <taxon>Hexapoda</taxon>
        <taxon>Insecta</taxon>
        <taxon>Pterygota</taxon>
        <taxon>Neoptera</taxon>
        <taxon>Endopterygota</taxon>
        <taxon>Lepidoptera</taxon>
        <taxon>Glossata</taxon>
        <taxon>Ditrysia</taxon>
        <taxon>Noctuoidea</taxon>
        <taxon>Erebidae</taxon>
        <taxon>Arctiinae</taxon>
        <taxon>Arctia</taxon>
    </lineage>
</organism>